<feature type="region of interest" description="Disordered" evidence="9">
    <location>
        <begin position="242"/>
        <end position="291"/>
    </location>
</feature>
<organism evidence="11 12">
    <name type="scientific">Baekduia soli</name>
    <dbReference type="NCBI Taxonomy" id="496014"/>
    <lineage>
        <taxon>Bacteria</taxon>
        <taxon>Bacillati</taxon>
        <taxon>Actinomycetota</taxon>
        <taxon>Thermoleophilia</taxon>
        <taxon>Solirubrobacterales</taxon>
        <taxon>Baekduiaceae</taxon>
        <taxon>Baekduia</taxon>
    </lineage>
</organism>
<proteinExistence type="inferred from homology"/>
<sequence length="291" mass="31721">MRLSLRRRRSLLPYLFLGPGLLWLVIFFAIPLVNQAGVSLMTGNPEQGYTLQWHFATYTHAVSDYGTQFGRSVLFAGAATILDLVIAFPLAYFIAYKAGRWKNLMLLLIVLPFFTSYVLRTVSWQLILNDNGWVVHRFRDLGLVGANGRLLATTPAVVAGITYNFLPFMALPLYVSLEKIDRRLIEAATDLYASRATAFRRVTLPLALPGIFAGSLLTFIPACGDFINAALLGTTWGAASRAAGSTSSPRATWATTSRSPSSASSEASAPRTIAWSSATSTRITRRPPAGP</sequence>
<dbReference type="GO" id="GO:0005886">
    <property type="term" value="C:plasma membrane"/>
    <property type="evidence" value="ECO:0007669"/>
    <property type="project" value="UniProtKB-SubCell"/>
</dbReference>
<dbReference type="KEGG" id="bsol:FSW04_15735"/>
<dbReference type="GO" id="GO:0055085">
    <property type="term" value="P:transmembrane transport"/>
    <property type="evidence" value="ECO:0007669"/>
    <property type="project" value="InterPro"/>
</dbReference>
<feature type="transmembrane region" description="Helical" evidence="8">
    <location>
        <begin position="106"/>
        <end position="128"/>
    </location>
</feature>
<keyword evidence="5 8" id="KW-0812">Transmembrane</keyword>
<keyword evidence="6 8" id="KW-1133">Transmembrane helix</keyword>
<name>A0A5B8UCP1_9ACTN</name>
<dbReference type="Pfam" id="PF00528">
    <property type="entry name" value="BPD_transp_1"/>
    <property type="match status" value="1"/>
</dbReference>
<dbReference type="PANTHER" id="PTHR42929">
    <property type="entry name" value="INNER MEMBRANE ABC TRANSPORTER PERMEASE PROTEIN YDCU-RELATED-RELATED"/>
    <property type="match status" value="1"/>
</dbReference>
<evidence type="ECO:0000256" key="9">
    <source>
        <dbReference type="SAM" id="MobiDB-lite"/>
    </source>
</evidence>
<dbReference type="OrthoDB" id="9808619at2"/>
<evidence type="ECO:0000256" key="2">
    <source>
        <dbReference type="ARBA" id="ARBA00007069"/>
    </source>
</evidence>
<accession>A0A5B8UCP1</accession>
<evidence type="ECO:0000256" key="1">
    <source>
        <dbReference type="ARBA" id="ARBA00004651"/>
    </source>
</evidence>
<evidence type="ECO:0000313" key="12">
    <source>
        <dbReference type="Proteomes" id="UP000321805"/>
    </source>
</evidence>
<comment type="subcellular location">
    <subcellularLocation>
        <location evidence="1 8">Cell membrane</location>
        <topology evidence="1 8">Multi-pass membrane protein</topology>
    </subcellularLocation>
</comment>
<feature type="domain" description="ABC transmembrane type-1" evidence="10">
    <location>
        <begin position="69"/>
        <end position="285"/>
    </location>
</feature>
<dbReference type="Proteomes" id="UP000321805">
    <property type="component" value="Chromosome"/>
</dbReference>
<dbReference type="PANTHER" id="PTHR42929:SF1">
    <property type="entry name" value="INNER MEMBRANE ABC TRANSPORTER PERMEASE PROTEIN YDCU-RELATED"/>
    <property type="match status" value="1"/>
</dbReference>
<dbReference type="PROSITE" id="PS50928">
    <property type="entry name" value="ABC_TM1"/>
    <property type="match status" value="1"/>
</dbReference>
<protein>
    <submittedName>
        <fullName evidence="11">ABC transporter permease</fullName>
    </submittedName>
</protein>
<dbReference type="InterPro" id="IPR000515">
    <property type="entry name" value="MetI-like"/>
</dbReference>
<keyword evidence="3 8" id="KW-0813">Transport</keyword>
<dbReference type="RefSeq" id="WP_146923777.1">
    <property type="nucleotide sequence ID" value="NZ_CP042430.1"/>
</dbReference>
<dbReference type="SUPFAM" id="SSF161098">
    <property type="entry name" value="MetI-like"/>
    <property type="match status" value="1"/>
</dbReference>
<dbReference type="AlphaFoldDB" id="A0A5B8UCP1"/>
<evidence type="ECO:0000256" key="3">
    <source>
        <dbReference type="ARBA" id="ARBA00022448"/>
    </source>
</evidence>
<keyword evidence="4" id="KW-1003">Cell membrane</keyword>
<dbReference type="InterPro" id="IPR035906">
    <property type="entry name" value="MetI-like_sf"/>
</dbReference>
<reference evidence="11 12" key="1">
    <citation type="journal article" date="2018" name="J. Microbiol.">
        <title>Baekduia soli gen. nov., sp. nov., a novel bacterium isolated from the soil of Baekdu Mountain and proposal of a novel family name, Baekduiaceae fam. nov.</title>
        <authorList>
            <person name="An D.S."/>
            <person name="Siddiqi M.Z."/>
            <person name="Kim K.H."/>
            <person name="Yu H.S."/>
            <person name="Im W.T."/>
        </authorList>
    </citation>
    <scope>NUCLEOTIDE SEQUENCE [LARGE SCALE GENOMIC DNA]</scope>
    <source>
        <strain evidence="11 12">BR7-21</strain>
    </source>
</reference>
<evidence type="ECO:0000313" key="11">
    <source>
        <dbReference type="EMBL" id="QEC50790.1"/>
    </source>
</evidence>
<evidence type="ECO:0000256" key="8">
    <source>
        <dbReference type="RuleBase" id="RU363032"/>
    </source>
</evidence>
<feature type="transmembrane region" description="Helical" evidence="8">
    <location>
        <begin position="73"/>
        <end position="94"/>
    </location>
</feature>
<dbReference type="EMBL" id="CP042430">
    <property type="protein sequence ID" value="QEC50790.1"/>
    <property type="molecule type" value="Genomic_DNA"/>
</dbReference>
<evidence type="ECO:0000259" key="10">
    <source>
        <dbReference type="PROSITE" id="PS50928"/>
    </source>
</evidence>
<dbReference type="CDD" id="cd06261">
    <property type="entry name" value="TM_PBP2"/>
    <property type="match status" value="1"/>
</dbReference>
<gene>
    <name evidence="11" type="ORF">FSW04_15735</name>
</gene>
<feature type="transmembrane region" description="Helical" evidence="8">
    <location>
        <begin position="148"/>
        <end position="175"/>
    </location>
</feature>
<evidence type="ECO:0000256" key="5">
    <source>
        <dbReference type="ARBA" id="ARBA00022692"/>
    </source>
</evidence>
<keyword evidence="12" id="KW-1185">Reference proteome</keyword>
<feature type="compositionally biased region" description="Low complexity" evidence="9">
    <location>
        <begin position="242"/>
        <end position="272"/>
    </location>
</feature>
<comment type="similarity">
    <text evidence="2">Belongs to the binding-protein-dependent transport system permease family. CysTW subfamily.</text>
</comment>
<evidence type="ECO:0000256" key="6">
    <source>
        <dbReference type="ARBA" id="ARBA00022989"/>
    </source>
</evidence>
<feature type="transmembrane region" description="Helical" evidence="8">
    <location>
        <begin position="12"/>
        <end position="33"/>
    </location>
</feature>
<keyword evidence="7 8" id="KW-0472">Membrane</keyword>
<evidence type="ECO:0000256" key="7">
    <source>
        <dbReference type="ARBA" id="ARBA00023136"/>
    </source>
</evidence>
<evidence type="ECO:0000256" key="4">
    <source>
        <dbReference type="ARBA" id="ARBA00022475"/>
    </source>
</evidence>
<dbReference type="Gene3D" id="1.10.3720.10">
    <property type="entry name" value="MetI-like"/>
    <property type="match status" value="1"/>
</dbReference>